<keyword evidence="3" id="KW-1185">Reference proteome</keyword>
<dbReference type="PROSITE" id="PS51257">
    <property type="entry name" value="PROKAR_LIPOPROTEIN"/>
    <property type="match status" value="1"/>
</dbReference>
<evidence type="ECO:0000256" key="1">
    <source>
        <dbReference type="SAM" id="Phobius"/>
    </source>
</evidence>
<comment type="caution">
    <text evidence="2">The sequence shown here is derived from an EMBL/GenBank/DDBJ whole genome shotgun (WGS) entry which is preliminary data.</text>
</comment>
<keyword evidence="1" id="KW-0472">Membrane</keyword>
<name>A0A7X2V087_9PSED</name>
<proteinExistence type="predicted"/>
<reference evidence="2 3" key="1">
    <citation type="submission" date="2019-11" db="EMBL/GenBank/DDBJ databases">
        <title>Pseudmonas karstica sp. nov. and Pseudomonas spelaei sp. nov. from caves.</title>
        <authorList>
            <person name="Zeman M."/>
        </authorList>
    </citation>
    <scope>NUCLEOTIDE SEQUENCE [LARGE SCALE GENOMIC DNA]</scope>
    <source>
        <strain evidence="2 3">CCM 7891</strain>
    </source>
</reference>
<feature type="transmembrane region" description="Helical" evidence="1">
    <location>
        <begin position="30"/>
        <end position="50"/>
    </location>
</feature>
<accession>A0A7X2V087</accession>
<organism evidence="2 3">
    <name type="scientific">Pseudomonas karstica</name>
    <dbReference type="NCBI Taxonomy" id="1055468"/>
    <lineage>
        <taxon>Bacteria</taxon>
        <taxon>Pseudomonadati</taxon>
        <taxon>Pseudomonadota</taxon>
        <taxon>Gammaproteobacteria</taxon>
        <taxon>Pseudomonadales</taxon>
        <taxon>Pseudomonadaceae</taxon>
        <taxon>Pseudomonas</taxon>
    </lineage>
</organism>
<protein>
    <submittedName>
        <fullName evidence="2">Uncharacterized protein</fullName>
    </submittedName>
</protein>
<evidence type="ECO:0000313" key="2">
    <source>
        <dbReference type="EMBL" id="MTD21027.1"/>
    </source>
</evidence>
<keyword evidence="1" id="KW-0812">Transmembrane</keyword>
<dbReference type="AlphaFoldDB" id="A0A7X2V087"/>
<gene>
    <name evidence="2" type="ORF">GIR22_18045</name>
</gene>
<dbReference type="EMBL" id="WLYI01000025">
    <property type="protein sequence ID" value="MTD21027.1"/>
    <property type="molecule type" value="Genomic_DNA"/>
</dbReference>
<dbReference type="Proteomes" id="UP000431485">
    <property type="component" value="Unassembled WGS sequence"/>
</dbReference>
<sequence>MSRRHAGLGLCVAILVACHKTEFSLPGVPLRMTATLNLVAGLMMMLYLSYKDQAWRAKRG</sequence>
<dbReference type="RefSeq" id="WP_154744658.1">
    <property type="nucleotide sequence ID" value="NZ_JBHSTG010000028.1"/>
</dbReference>
<evidence type="ECO:0000313" key="3">
    <source>
        <dbReference type="Proteomes" id="UP000431485"/>
    </source>
</evidence>
<keyword evidence="1" id="KW-1133">Transmembrane helix</keyword>